<dbReference type="InterPro" id="IPR055792">
    <property type="entry name" value="DUF7368"/>
</dbReference>
<dbReference type="RefSeq" id="YP_010104178.1">
    <property type="nucleotide sequence ID" value="NC_055815.1"/>
</dbReference>
<dbReference type="Pfam" id="PF24076">
    <property type="entry name" value="DUF7368"/>
    <property type="match status" value="1"/>
</dbReference>
<dbReference type="Proteomes" id="UP000326015">
    <property type="component" value="Segment"/>
</dbReference>
<keyword evidence="2" id="KW-1185">Reference proteome</keyword>
<proteinExistence type="predicted"/>
<reference evidence="1 2" key="1">
    <citation type="submission" date="2019-07" db="EMBL/GenBank/DDBJ databases">
        <authorList>
            <person name="Aull H.A."/>
            <person name="Stoner T.H."/>
            <person name="Garlena R.A."/>
            <person name="Russell D.A."/>
            <person name="Pope W.H."/>
            <person name="Jacobs-Sera D."/>
            <person name="Hatfull G.F."/>
        </authorList>
    </citation>
    <scope>NUCLEOTIDE SEQUENCE [LARGE SCALE GENOMIC DNA]</scope>
</reference>
<dbReference type="KEGG" id="vg:65122120"/>
<dbReference type="EMBL" id="MN234195">
    <property type="protein sequence ID" value="QFG11111.1"/>
    <property type="molecule type" value="Genomic_DNA"/>
</dbReference>
<evidence type="ECO:0000313" key="1">
    <source>
        <dbReference type="EMBL" id="QFG11111.1"/>
    </source>
</evidence>
<accession>A0A5J6TJT8</accession>
<gene>
    <name evidence="1" type="primary">38</name>
    <name evidence="1" type="ORF">PBI_XULA_38</name>
</gene>
<organism evidence="1 2">
    <name type="scientific">Mycobacterium phage Xula</name>
    <dbReference type="NCBI Taxonomy" id="2599884"/>
    <lineage>
        <taxon>Viruses</taxon>
        <taxon>Duplodnaviria</taxon>
        <taxon>Heunggongvirae</taxon>
        <taxon>Uroviricota</taxon>
        <taxon>Caudoviricetes</taxon>
        <taxon>Chebruvirinae</taxon>
        <taxon>Brujitavirus</taxon>
        <taxon>Brujitavirus xula</taxon>
    </lineage>
</organism>
<dbReference type="GeneID" id="65122120"/>
<name>A0A5J6TJT8_9CAUD</name>
<sequence>MTCPMCGRVVSTDSNRYAVHSTSDGRGDLCRMSRRAVAPSGLAPNDHVRRARMVMTMAWMLRDEDPAELWDWLTAIGADELQRLLVIALAAIDVEKSATELWEWVCALPLRDSDCEAAA</sequence>
<protein>
    <submittedName>
        <fullName evidence="1">Uncharacterized protein</fullName>
    </submittedName>
</protein>
<evidence type="ECO:0000313" key="2">
    <source>
        <dbReference type="Proteomes" id="UP000326015"/>
    </source>
</evidence>